<dbReference type="Proteomes" id="UP000295257">
    <property type="component" value="Unassembled WGS sequence"/>
</dbReference>
<dbReference type="RefSeq" id="WP_056945207.1">
    <property type="nucleotide sequence ID" value="NZ_PUFN01000024.1"/>
</dbReference>
<dbReference type="GO" id="GO:0016773">
    <property type="term" value="F:phosphotransferase activity, alcohol group as acceptor"/>
    <property type="evidence" value="ECO:0007669"/>
    <property type="project" value="InterPro"/>
</dbReference>
<comment type="caution">
    <text evidence="7">The sequence shown here is derived from an EMBL/GenBank/DDBJ whole genome shotgun (WGS) entry which is preliminary data.</text>
</comment>
<dbReference type="InterPro" id="IPR000577">
    <property type="entry name" value="Carb_kinase_FGGY"/>
</dbReference>
<evidence type="ECO:0008006" key="9">
    <source>
        <dbReference type="Google" id="ProtNLM"/>
    </source>
</evidence>
<accession>A0A4R5NC50</accession>
<dbReference type="PROSITE" id="PS00445">
    <property type="entry name" value="FGGY_KINASES_2"/>
    <property type="match status" value="1"/>
</dbReference>
<dbReference type="InterPro" id="IPR050406">
    <property type="entry name" value="FGGY_Carb_Kinase"/>
</dbReference>
<dbReference type="OrthoDB" id="9805576at2"/>
<dbReference type="Gene3D" id="3.30.420.40">
    <property type="match status" value="2"/>
</dbReference>
<dbReference type="PANTHER" id="PTHR43095:SF2">
    <property type="entry name" value="GLUCONOKINASE"/>
    <property type="match status" value="1"/>
</dbReference>
<evidence type="ECO:0000256" key="1">
    <source>
        <dbReference type="ARBA" id="ARBA00009156"/>
    </source>
</evidence>
<evidence type="ECO:0000313" key="7">
    <source>
        <dbReference type="EMBL" id="TDG70632.1"/>
    </source>
</evidence>
<dbReference type="CDD" id="cd07770">
    <property type="entry name" value="ASKHA_NBD_FGGY_GntK"/>
    <property type="match status" value="1"/>
</dbReference>
<dbReference type="AlphaFoldDB" id="A0A4R5NC50"/>
<dbReference type="InterPro" id="IPR018483">
    <property type="entry name" value="Carb_kinase_FGGY_CS"/>
</dbReference>
<evidence type="ECO:0000259" key="6">
    <source>
        <dbReference type="Pfam" id="PF02782"/>
    </source>
</evidence>
<dbReference type="InterPro" id="IPR018485">
    <property type="entry name" value="FGGY_C"/>
</dbReference>
<gene>
    <name evidence="7" type="ORF">C5L30_001423</name>
</gene>
<dbReference type="Pfam" id="PF00370">
    <property type="entry name" value="FGGY_N"/>
    <property type="match status" value="1"/>
</dbReference>
<evidence type="ECO:0000256" key="2">
    <source>
        <dbReference type="ARBA" id="ARBA00022679"/>
    </source>
</evidence>
<feature type="domain" description="Carbohydrate kinase FGGY C-terminal" evidence="6">
    <location>
        <begin position="257"/>
        <end position="443"/>
    </location>
</feature>
<keyword evidence="8" id="KW-1185">Reference proteome</keyword>
<dbReference type="PANTHER" id="PTHR43095">
    <property type="entry name" value="SUGAR KINASE"/>
    <property type="match status" value="1"/>
</dbReference>
<dbReference type="GO" id="GO:0005975">
    <property type="term" value="P:carbohydrate metabolic process"/>
    <property type="evidence" value="ECO:0007669"/>
    <property type="project" value="InterPro"/>
</dbReference>
<keyword evidence="3 4" id="KW-0418">Kinase</keyword>
<reference evidence="7 8" key="1">
    <citation type="journal article" date="2019" name="Appl. Microbiol. Biotechnol.">
        <title>Uncovering carbohydrate metabolism through a genotype-phenotype association study of 56 lactic acid bacteria genomes.</title>
        <authorList>
            <person name="Buron-Moles G."/>
            <person name="Chailyan A."/>
            <person name="Dolejs I."/>
            <person name="Forster J."/>
            <person name="Miks M.H."/>
        </authorList>
    </citation>
    <scope>NUCLEOTIDE SEQUENCE [LARGE SCALE GENOMIC DNA]</scope>
    <source>
        <strain evidence="7 8">ATCC 29644</strain>
    </source>
</reference>
<dbReference type="EMBL" id="PUFN01000024">
    <property type="protein sequence ID" value="TDG70632.1"/>
    <property type="molecule type" value="Genomic_DNA"/>
</dbReference>
<dbReference type="InterPro" id="IPR018484">
    <property type="entry name" value="FGGY_N"/>
</dbReference>
<protein>
    <recommendedName>
        <fullName evidence="9">Gluconokinase</fullName>
    </recommendedName>
</protein>
<evidence type="ECO:0000313" key="8">
    <source>
        <dbReference type="Proteomes" id="UP000295257"/>
    </source>
</evidence>
<dbReference type="SUPFAM" id="SSF53067">
    <property type="entry name" value="Actin-like ATPase domain"/>
    <property type="match status" value="2"/>
</dbReference>
<sequence>MDYFIGVDIGTTSTKSEIFDAKGNLVGKSQKVYKIYQDIPDMAEEDPKDIFNAVLATLNQVIQAAAISPKSIKFISFSSAMHSLLLMDKNNEPLSRIYTWADNRSAKSIEDFKDSKEGFDIYKKTGVPIHAMTPWSKLIWLKKTNPALFDATARFVDIKSYLFFKFFGEYSVDYSIASGSGLLNISTLDWDDEILKRLGINRKQLPKLVDTNTIFKNLTNEVKNKLLVSKNTSFVIGAADGPLSNLGLGAIKDGDIAITVGTSGAIRKVVNKPIIDPDSKLFCYYLSRNKWVIGGATNNGGNIFQWLKNNVLSTPNNQFDSKQINRIANTVSPGSNGVLFYPYLSGERAPTWNTNAKGSFIGLNRTHTNAHMARSAMEGTIYNLYSILLMVESLSGSAKKVMAAGGFAKSELWKHIMSDVFETPIIVPDNFESSCLGAVLIGMDAVNIVSNNFYDSGNNKVSTYEPNKENFEVYRRLYPLWVQVGNVLEVEYDKITQIQNEING</sequence>
<comment type="similarity">
    <text evidence="1 4">Belongs to the FGGY kinase family.</text>
</comment>
<dbReference type="PIRSF" id="PIRSF000538">
    <property type="entry name" value="GlpK"/>
    <property type="match status" value="1"/>
</dbReference>
<dbReference type="InterPro" id="IPR043129">
    <property type="entry name" value="ATPase_NBD"/>
</dbReference>
<name>A0A4R5NC50_9LACO</name>
<evidence type="ECO:0000256" key="3">
    <source>
        <dbReference type="ARBA" id="ARBA00022777"/>
    </source>
</evidence>
<keyword evidence="2 4" id="KW-0808">Transferase</keyword>
<dbReference type="GO" id="GO:0016301">
    <property type="term" value="F:kinase activity"/>
    <property type="evidence" value="ECO:0007669"/>
    <property type="project" value="UniProtKB-KW"/>
</dbReference>
<evidence type="ECO:0000256" key="4">
    <source>
        <dbReference type="RuleBase" id="RU003733"/>
    </source>
</evidence>
<dbReference type="Pfam" id="PF02782">
    <property type="entry name" value="FGGY_C"/>
    <property type="match status" value="1"/>
</dbReference>
<proteinExistence type="inferred from homology"/>
<organism evidence="7 8">
    <name type="scientific">Companilactobacillus farciminis</name>
    <dbReference type="NCBI Taxonomy" id="1612"/>
    <lineage>
        <taxon>Bacteria</taxon>
        <taxon>Bacillati</taxon>
        <taxon>Bacillota</taxon>
        <taxon>Bacilli</taxon>
        <taxon>Lactobacillales</taxon>
        <taxon>Lactobacillaceae</taxon>
        <taxon>Companilactobacillus</taxon>
    </lineage>
</organism>
<evidence type="ECO:0000259" key="5">
    <source>
        <dbReference type="Pfam" id="PF00370"/>
    </source>
</evidence>
<feature type="domain" description="Carbohydrate kinase FGGY N-terminal" evidence="5">
    <location>
        <begin position="3"/>
        <end position="247"/>
    </location>
</feature>